<accession>A0AAV1K1D9</accession>
<reference evidence="2 3" key="1">
    <citation type="submission" date="2023-11" db="EMBL/GenBank/DDBJ databases">
        <authorList>
            <person name="Okamura Y."/>
        </authorList>
    </citation>
    <scope>NUCLEOTIDE SEQUENCE [LARGE SCALE GENOMIC DNA]</scope>
</reference>
<evidence type="ECO:0000313" key="2">
    <source>
        <dbReference type="EMBL" id="CAK1555415.1"/>
    </source>
</evidence>
<keyword evidence="1" id="KW-1133">Transmembrane helix</keyword>
<organism evidence="2 3">
    <name type="scientific">Leptosia nina</name>
    <dbReference type="NCBI Taxonomy" id="320188"/>
    <lineage>
        <taxon>Eukaryota</taxon>
        <taxon>Metazoa</taxon>
        <taxon>Ecdysozoa</taxon>
        <taxon>Arthropoda</taxon>
        <taxon>Hexapoda</taxon>
        <taxon>Insecta</taxon>
        <taxon>Pterygota</taxon>
        <taxon>Neoptera</taxon>
        <taxon>Endopterygota</taxon>
        <taxon>Lepidoptera</taxon>
        <taxon>Glossata</taxon>
        <taxon>Ditrysia</taxon>
        <taxon>Papilionoidea</taxon>
        <taxon>Pieridae</taxon>
        <taxon>Pierinae</taxon>
        <taxon>Leptosia</taxon>
    </lineage>
</organism>
<keyword evidence="1" id="KW-0472">Membrane</keyword>
<comment type="caution">
    <text evidence="2">The sequence shown here is derived from an EMBL/GenBank/DDBJ whole genome shotgun (WGS) entry which is preliminary data.</text>
</comment>
<evidence type="ECO:0000256" key="1">
    <source>
        <dbReference type="SAM" id="Phobius"/>
    </source>
</evidence>
<keyword evidence="3" id="KW-1185">Reference proteome</keyword>
<evidence type="ECO:0000313" key="3">
    <source>
        <dbReference type="Proteomes" id="UP001497472"/>
    </source>
</evidence>
<sequence>MIENCALCIGCSLRKAPRTEIDVTCDFANVSRIGKLLYEYGLGYEITINALFMDVFLTGFPKRLLVAVFVVIILAMCITPNEARSIEHRRRHQRRQPVAAAQLTKDLSSFRRPKNPTVESYKNATRKIKHKLRNTKRFFDQNKRTLNETREYRDGMPSWLPTVNFVDIHFHDYRAARKPGSSITERKFTYLMPKLYKTLKEYEVIFKRLRNVQLDLSDDPFNNYVVIREKLLDDTINRLRSTIAEITENMIAVNMPVPPFDRNKMKLDTLEMKVDATQCLKNDYIAFRGYGNLLNNWYSEFRCPLSKKSDKKCGAFHAKLLEKRGNKRLRNKMTSS</sequence>
<gene>
    <name evidence="2" type="ORF">LNINA_LOCUS14234</name>
</gene>
<dbReference type="Proteomes" id="UP001497472">
    <property type="component" value="Unassembled WGS sequence"/>
</dbReference>
<dbReference type="EMBL" id="CAVLEF010000280">
    <property type="protein sequence ID" value="CAK1555415.1"/>
    <property type="molecule type" value="Genomic_DNA"/>
</dbReference>
<dbReference type="AlphaFoldDB" id="A0AAV1K1D9"/>
<feature type="transmembrane region" description="Helical" evidence="1">
    <location>
        <begin position="64"/>
        <end position="83"/>
    </location>
</feature>
<proteinExistence type="predicted"/>
<keyword evidence="1" id="KW-0812">Transmembrane</keyword>
<protein>
    <submittedName>
        <fullName evidence="2">Uncharacterized protein</fullName>
    </submittedName>
</protein>
<name>A0AAV1K1D9_9NEOP</name>